<comment type="caution">
    <text evidence="1">The sequence shown here is derived from an EMBL/GenBank/DDBJ whole genome shotgun (WGS) entry which is preliminary data.</text>
</comment>
<dbReference type="PANTHER" id="PTHR47691:SF3">
    <property type="entry name" value="HTH-TYPE TRANSCRIPTIONAL REGULATOR RV0890C-RELATED"/>
    <property type="match status" value="1"/>
</dbReference>
<organism evidence="1 2">
    <name type="scientific">Undibacterium rugosum</name>
    <dbReference type="NCBI Taxonomy" id="2762291"/>
    <lineage>
        <taxon>Bacteria</taxon>
        <taxon>Pseudomonadati</taxon>
        <taxon>Pseudomonadota</taxon>
        <taxon>Betaproteobacteria</taxon>
        <taxon>Burkholderiales</taxon>
        <taxon>Oxalobacteraceae</taxon>
        <taxon>Undibacterium</taxon>
    </lineage>
</organism>
<dbReference type="RefSeq" id="WP_186882230.1">
    <property type="nucleotide sequence ID" value="NZ_JACOGG010000018.1"/>
</dbReference>
<evidence type="ECO:0000313" key="1">
    <source>
        <dbReference type="EMBL" id="MBC3936694.1"/>
    </source>
</evidence>
<reference evidence="1" key="1">
    <citation type="submission" date="2020-08" db="EMBL/GenBank/DDBJ databases">
        <title>Novel species isolated from subtropical streams in China.</title>
        <authorList>
            <person name="Lu H."/>
        </authorList>
    </citation>
    <scope>NUCLEOTIDE SEQUENCE</scope>
    <source>
        <strain evidence="1">CY7W</strain>
    </source>
</reference>
<dbReference type="Proteomes" id="UP000612361">
    <property type="component" value="Unassembled WGS sequence"/>
</dbReference>
<dbReference type="Gene3D" id="1.25.40.10">
    <property type="entry name" value="Tetratricopeptide repeat domain"/>
    <property type="match status" value="1"/>
</dbReference>
<dbReference type="InterPro" id="IPR027417">
    <property type="entry name" value="P-loop_NTPase"/>
</dbReference>
<dbReference type="PANTHER" id="PTHR47691">
    <property type="entry name" value="REGULATOR-RELATED"/>
    <property type="match status" value="1"/>
</dbReference>
<evidence type="ECO:0000313" key="2">
    <source>
        <dbReference type="Proteomes" id="UP000612361"/>
    </source>
</evidence>
<gene>
    <name evidence="1" type="ORF">H8K47_15105</name>
</gene>
<protein>
    <submittedName>
        <fullName evidence="1">Uncharacterized protein</fullName>
    </submittedName>
</protein>
<keyword evidence="2" id="KW-1185">Reference proteome</keyword>
<dbReference type="AlphaFoldDB" id="A0A923KU39"/>
<proteinExistence type="predicted"/>
<dbReference type="SUPFAM" id="SSF52540">
    <property type="entry name" value="P-loop containing nucleoside triphosphate hydrolases"/>
    <property type="match status" value="1"/>
</dbReference>
<accession>A0A923KU39</accession>
<sequence>MYNLFESQHVVAEQLTSSSEKFNFLSSVLRSLFQVAAVTALEIIREQTPDAVDNAAFGTFAKRFNQPSDGLPVEILDIATTVIRSYVSRTYHVGWFECDPVYGNTLAAEVLAWVTFRNRKPAHGVLSNADAEEWAPKLSALIRRSLACFRDTLPCVAEVNILKTNIASSELTLKTPMLHAGLPVVILGVDNRKGVWKLRGQPLSWDKSDEFVVDLPKGSVFEELGGNFPNKFNIIELEFEGTRHSVFSNVPVRQTSTFEGRNKELSNLTEWINEPFESKFCLIFGDGGIGKTTLALEFLNRILESSEVLTARPPSVISYYSAKMTRWTDQGVIHLHGISDAMEDCIRELLFCLYPVLSKDYYQLTGLALVDRVATEFTQQGFKRDDILLVLDNTETLATSQAEVDDFSALLKQIGRRLGRVLITSRRREFVAFEPLQISALSDEECASLMRRLAVEYNATAIKQAGEATLRRAANQLANKPLLIDTLVKYLARSPAGINEAIEQVFRKTNDQLLEFLYDDAWLRINELQRDVFLALVSAAVPLDNLCVADACALVEIQHIEFQKALDETYFATVTNYGDRYDLQIVELAGRFFQKQLQRRSDEDRSRIKGFAHKIDAQAARRHRVDQTYRQDRVAEAFRSQYAKAAKIATEQGDLKAAEDNFQLALAEEPMNAALHDRFAWFLLNRCQRPEDARELAEQAVKLDSHNADAALTLALCWYRIGELIRGDNEIDAARKKGKSQSICLLRMAIARYHTVKKLPYGKNAAELLKESAFCVAQAIKSMDSGDRFFAKNMREARKYEGLVLELQYKIKSREIMTDNATP</sequence>
<dbReference type="InterPro" id="IPR011990">
    <property type="entry name" value="TPR-like_helical_dom_sf"/>
</dbReference>
<dbReference type="EMBL" id="JACOGG010000018">
    <property type="protein sequence ID" value="MBC3936694.1"/>
    <property type="molecule type" value="Genomic_DNA"/>
</dbReference>
<name>A0A923KU39_9BURK</name>
<dbReference type="SUPFAM" id="SSF48452">
    <property type="entry name" value="TPR-like"/>
    <property type="match status" value="1"/>
</dbReference>
<dbReference type="Gene3D" id="3.40.50.300">
    <property type="entry name" value="P-loop containing nucleotide triphosphate hydrolases"/>
    <property type="match status" value="1"/>
</dbReference>